<evidence type="ECO:0000256" key="1">
    <source>
        <dbReference type="ARBA" id="ARBA00010342"/>
    </source>
</evidence>
<sequence length="157" mass="17196">MTLRRLTAFLALALALLTCAGSALAATPRADFADIEDEVMCDTCNVALYVAESPRADQLRREIRALIAQGLTKSQIKQTLKDRYGPAILAMPQRSGFSLAAYLIPIVAALGLLALLAILLPRWRRRGRGAARTDADSDLTDADRGRLERELAEFDIR</sequence>
<dbReference type="InterPro" id="IPR005616">
    <property type="entry name" value="CcmH/CycL/Ccl2/NrfF_N"/>
</dbReference>
<evidence type="ECO:0000313" key="7">
    <source>
        <dbReference type="EMBL" id="CAB4919251.1"/>
    </source>
</evidence>
<protein>
    <submittedName>
        <fullName evidence="7">Unannotated protein</fullName>
    </submittedName>
</protein>
<keyword evidence="2" id="KW-0349">Heme</keyword>
<keyword evidence="3" id="KW-0479">Metal-binding</keyword>
<gene>
    <name evidence="7" type="ORF">UFOPK3674_00439</name>
</gene>
<feature type="transmembrane region" description="Helical" evidence="5">
    <location>
        <begin position="99"/>
        <end position="120"/>
    </location>
</feature>
<comment type="similarity">
    <text evidence="1">Belongs to the CcmH/CycL/Ccl2/NrfF family.</text>
</comment>
<dbReference type="GO" id="GO:0046872">
    <property type="term" value="F:metal ion binding"/>
    <property type="evidence" value="ECO:0007669"/>
    <property type="project" value="UniProtKB-KW"/>
</dbReference>
<keyword evidence="4" id="KW-0408">Iron</keyword>
<feature type="domain" description="CcmH/CycL/Ccl2/NrfF N-terminal" evidence="6">
    <location>
        <begin position="26"/>
        <end position="148"/>
    </location>
</feature>
<evidence type="ECO:0000256" key="4">
    <source>
        <dbReference type="ARBA" id="ARBA00023004"/>
    </source>
</evidence>
<dbReference type="CDD" id="cd16378">
    <property type="entry name" value="CcmH_N"/>
    <property type="match status" value="1"/>
</dbReference>
<organism evidence="7">
    <name type="scientific">freshwater metagenome</name>
    <dbReference type="NCBI Taxonomy" id="449393"/>
    <lineage>
        <taxon>unclassified sequences</taxon>
        <taxon>metagenomes</taxon>
        <taxon>ecological metagenomes</taxon>
    </lineage>
</organism>
<evidence type="ECO:0000256" key="2">
    <source>
        <dbReference type="ARBA" id="ARBA00022617"/>
    </source>
</evidence>
<dbReference type="Pfam" id="PF03918">
    <property type="entry name" value="CcmH"/>
    <property type="match status" value="1"/>
</dbReference>
<accession>A0A6J7HE17</accession>
<proteinExistence type="inferred from homology"/>
<evidence type="ECO:0000256" key="3">
    <source>
        <dbReference type="ARBA" id="ARBA00022723"/>
    </source>
</evidence>
<keyword evidence="5" id="KW-1133">Transmembrane helix</keyword>
<dbReference type="InterPro" id="IPR038297">
    <property type="entry name" value="CcmH/CycL/NrfF/Ccl2_sf"/>
</dbReference>
<evidence type="ECO:0000256" key="5">
    <source>
        <dbReference type="SAM" id="Phobius"/>
    </source>
</evidence>
<dbReference type="EMBL" id="CAFBMX010000002">
    <property type="protein sequence ID" value="CAB4919251.1"/>
    <property type="molecule type" value="Genomic_DNA"/>
</dbReference>
<keyword evidence="5" id="KW-0812">Transmembrane</keyword>
<evidence type="ECO:0000259" key="6">
    <source>
        <dbReference type="Pfam" id="PF03918"/>
    </source>
</evidence>
<keyword evidence="5" id="KW-0472">Membrane</keyword>
<reference evidence="7" key="1">
    <citation type="submission" date="2020-05" db="EMBL/GenBank/DDBJ databases">
        <authorList>
            <person name="Chiriac C."/>
            <person name="Salcher M."/>
            <person name="Ghai R."/>
            <person name="Kavagutti S V."/>
        </authorList>
    </citation>
    <scope>NUCLEOTIDE SEQUENCE</scope>
</reference>
<name>A0A6J7HE17_9ZZZZ</name>
<dbReference type="AlphaFoldDB" id="A0A6J7HE17"/>
<dbReference type="Gene3D" id="1.10.8.640">
    <property type="entry name" value="Cytochrome C biogenesis protein"/>
    <property type="match status" value="1"/>
</dbReference>